<sequence>MDKQQPEADQKQRHRDRVIAEALDKIKVYVENGQEEAFIQIKPPQLTSFQMQAIDKNPLDGQDLMECDGVEASAVDRWNSNEVLELDLIKPEDREHLGKTLTDELTGENYMLLPMDIDILINSDILTTPCVVKEHIEDEQEEKANWHSFQLQPAEGDQHSQEPGSQYCRHEFKVPKLNLNFKLFLASTLEEAK</sequence>
<name>A0A6P4JJ29_DROKI</name>
<dbReference type="OrthoDB" id="7851145at2759"/>
<dbReference type="RefSeq" id="XP_017034719.1">
    <property type="nucleotide sequence ID" value="XM_017179230.3"/>
</dbReference>
<evidence type="ECO:0000313" key="2">
    <source>
        <dbReference type="RefSeq" id="XP_017034719.1"/>
    </source>
</evidence>
<dbReference type="Proteomes" id="UP001652661">
    <property type="component" value="Chromosome X"/>
</dbReference>
<gene>
    <name evidence="2" type="primary">LOC108083458</name>
</gene>
<proteinExistence type="predicted"/>
<protein>
    <submittedName>
        <fullName evidence="2">Uncharacterized protein</fullName>
    </submittedName>
</protein>
<organism evidence="1 2">
    <name type="scientific">Drosophila kikkawai</name>
    <name type="common">Fruit fly</name>
    <dbReference type="NCBI Taxonomy" id="30033"/>
    <lineage>
        <taxon>Eukaryota</taxon>
        <taxon>Metazoa</taxon>
        <taxon>Ecdysozoa</taxon>
        <taxon>Arthropoda</taxon>
        <taxon>Hexapoda</taxon>
        <taxon>Insecta</taxon>
        <taxon>Pterygota</taxon>
        <taxon>Neoptera</taxon>
        <taxon>Endopterygota</taxon>
        <taxon>Diptera</taxon>
        <taxon>Brachycera</taxon>
        <taxon>Muscomorpha</taxon>
        <taxon>Ephydroidea</taxon>
        <taxon>Drosophilidae</taxon>
        <taxon>Drosophila</taxon>
        <taxon>Sophophora</taxon>
    </lineage>
</organism>
<dbReference type="AlphaFoldDB" id="A0A6P4JJ29"/>
<reference evidence="2" key="1">
    <citation type="submission" date="2025-08" db="UniProtKB">
        <authorList>
            <consortium name="RefSeq"/>
        </authorList>
    </citation>
    <scope>IDENTIFICATION</scope>
    <source>
        <strain evidence="2">14028-0561.14</strain>
        <tissue evidence="2">Whole fly</tissue>
    </source>
</reference>
<dbReference type="GeneID" id="108083458"/>
<accession>A0A6P4JJ29</accession>
<evidence type="ECO:0000313" key="1">
    <source>
        <dbReference type="Proteomes" id="UP001652661"/>
    </source>
</evidence>
<keyword evidence="1" id="KW-1185">Reference proteome</keyword>